<accession>A0ABP9UWT6</accession>
<dbReference type="InterPro" id="IPR006680">
    <property type="entry name" value="Amidohydro-rel"/>
</dbReference>
<dbReference type="InterPro" id="IPR057744">
    <property type="entry name" value="OTAase-like"/>
</dbReference>
<dbReference type="PANTHER" id="PTHR43135:SF3">
    <property type="entry name" value="ALPHA-D-RIBOSE 1-METHYLPHOSPHONATE 5-TRIPHOSPHATE DIPHOSPHATASE"/>
    <property type="match status" value="1"/>
</dbReference>
<name>A0ABP9UWT6_9BACT</name>
<dbReference type="InterPro" id="IPR051781">
    <property type="entry name" value="Metallo-dep_Hydrolase"/>
</dbReference>
<dbReference type="SUPFAM" id="SSF51556">
    <property type="entry name" value="Metallo-dependent hydrolases"/>
    <property type="match status" value="1"/>
</dbReference>
<keyword evidence="3" id="KW-1185">Reference proteome</keyword>
<dbReference type="Pfam" id="PF01979">
    <property type="entry name" value="Amidohydro_1"/>
    <property type="match status" value="1"/>
</dbReference>
<dbReference type="Gene3D" id="3.20.20.140">
    <property type="entry name" value="Metal-dependent hydrolases"/>
    <property type="match status" value="1"/>
</dbReference>
<evidence type="ECO:0000259" key="1">
    <source>
        <dbReference type="Pfam" id="PF01979"/>
    </source>
</evidence>
<dbReference type="Proteomes" id="UP001424741">
    <property type="component" value="Unassembled WGS sequence"/>
</dbReference>
<dbReference type="Gene3D" id="2.30.40.10">
    <property type="entry name" value="Urease, subunit C, domain 1"/>
    <property type="match status" value="1"/>
</dbReference>
<dbReference type="InterPro" id="IPR032466">
    <property type="entry name" value="Metal_Hydrolase"/>
</dbReference>
<evidence type="ECO:0000313" key="2">
    <source>
        <dbReference type="EMBL" id="GAA5494865.1"/>
    </source>
</evidence>
<dbReference type="CDD" id="cd01299">
    <property type="entry name" value="Met_dep_hydrolase_A"/>
    <property type="match status" value="1"/>
</dbReference>
<protein>
    <submittedName>
        <fullName evidence="2">Imidazolonepropionase</fullName>
    </submittedName>
</protein>
<dbReference type="InterPro" id="IPR011059">
    <property type="entry name" value="Metal-dep_hydrolase_composite"/>
</dbReference>
<comment type="caution">
    <text evidence="2">The sequence shown here is derived from an EMBL/GenBank/DDBJ whole genome shotgun (WGS) entry which is preliminary data.</text>
</comment>
<organism evidence="2 3">
    <name type="scientific">Rubritalea halochordaticola</name>
    <dbReference type="NCBI Taxonomy" id="714537"/>
    <lineage>
        <taxon>Bacteria</taxon>
        <taxon>Pseudomonadati</taxon>
        <taxon>Verrucomicrobiota</taxon>
        <taxon>Verrucomicrobiia</taxon>
        <taxon>Verrucomicrobiales</taxon>
        <taxon>Rubritaleaceae</taxon>
        <taxon>Rubritalea</taxon>
    </lineage>
</organism>
<proteinExistence type="predicted"/>
<feature type="domain" description="Amidohydrolase-related" evidence="1">
    <location>
        <begin position="99"/>
        <end position="456"/>
    </location>
</feature>
<sequence length="473" mass="51861">MNKAINAVLSCIGIAATISSGFAHENHSMTPTGKIVHGNHYGPAVRYENVVIRGAQIFNGHEQELLKADVLITGQLIAKIGPDLKAPEGSFEIKADGYTLIPGLIDAHWHGVYATATIPQLMTTNEGYWNLLTSVAQRDTLYRGFTTVRDAAGPMFDIARATNEGLIIGPRVFPSGPAISQTSGHMDFRMTRDLPTATGHLHSFERENMFYIADGVPEVIKRTRENLMQGATQIKMMAGGGVTSSYDPIHTKQFTLDELKASVEVAKNWGTYVHTHAINDEAVNHSIDAGVACVEHGHMATLDTLKRMKKEGVWLSVQPFLDDEDAPALNDFQKAKYKFVTDGTDFVYTNGKKLGIKFAFGTDTLFSADLAKRQGAQLAKLKKWFTPFEALKMATYDNAQLLKLSGKLTPYPLGPLGVIEEGAYADMILVHGNPLENLDLVSDPDKNFDLIMKDGVIYKYTVKNPDAKNSDSP</sequence>
<dbReference type="PANTHER" id="PTHR43135">
    <property type="entry name" value="ALPHA-D-RIBOSE 1-METHYLPHOSPHONATE 5-TRIPHOSPHATE DIPHOSPHATASE"/>
    <property type="match status" value="1"/>
</dbReference>
<evidence type="ECO:0000313" key="3">
    <source>
        <dbReference type="Proteomes" id="UP001424741"/>
    </source>
</evidence>
<gene>
    <name evidence="2" type="primary">hutI</name>
    <name evidence="2" type="ORF">Rhal01_01029</name>
</gene>
<dbReference type="SUPFAM" id="SSF51338">
    <property type="entry name" value="Composite domain of metallo-dependent hydrolases"/>
    <property type="match status" value="1"/>
</dbReference>
<reference evidence="2 3" key="1">
    <citation type="submission" date="2024-02" db="EMBL/GenBank/DDBJ databases">
        <title>Rubritalea halochordaticola NBRC 107102.</title>
        <authorList>
            <person name="Ichikawa N."/>
            <person name="Katano-Makiyama Y."/>
            <person name="Hidaka K."/>
        </authorList>
    </citation>
    <scope>NUCLEOTIDE SEQUENCE [LARGE SCALE GENOMIC DNA]</scope>
    <source>
        <strain evidence="2 3">NBRC 107102</strain>
    </source>
</reference>
<dbReference type="RefSeq" id="WP_346187745.1">
    <property type="nucleotide sequence ID" value="NZ_BAABRL010000002.1"/>
</dbReference>
<dbReference type="EMBL" id="BAABRL010000002">
    <property type="protein sequence ID" value="GAA5494865.1"/>
    <property type="molecule type" value="Genomic_DNA"/>
</dbReference>